<sequence>MSPAAATKVAPFVQKVLKNFHDAGGFDAHCLSGLKVLNAENGNIQAQFKVEKHHLVTFSPINGNRLKSVHGGLLSTVVDIGGSLAIASKGLFATGVSTDLNITFVSGAKLGQVLDVDAKCVKLGRTLAFTEIDITTEGKVVCQGRHTKFVTLAYDHPENILKLDSKK</sequence>
<dbReference type="PANTHER" id="PTHR21660">
    <property type="entry name" value="THIOESTERASE SUPERFAMILY MEMBER-RELATED"/>
    <property type="match status" value="1"/>
</dbReference>
<evidence type="ECO:0000256" key="9">
    <source>
        <dbReference type="ARBA" id="ARBA00023098"/>
    </source>
</evidence>
<dbReference type="InterPro" id="IPR039298">
    <property type="entry name" value="ACOT13"/>
</dbReference>
<comment type="similarity">
    <text evidence="5">Belongs to the thioesterase PaaI family.</text>
</comment>
<dbReference type="GO" id="GO:0005819">
    <property type="term" value="C:spindle"/>
    <property type="evidence" value="ECO:0007669"/>
    <property type="project" value="UniProtKB-SubCell"/>
</dbReference>
<evidence type="ECO:0000256" key="13">
    <source>
        <dbReference type="ARBA" id="ARBA00052976"/>
    </source>
</evidence>
<evidence type="ECO:0000256" key="18">
    <source>
        <dbReference type="ARBA" id="ARBA00083956"/>
    </source>
</evidence>
<dbReference type="Pfam" id="PF03061">
    <property type="entry name" value="4HBT"/>
    <property type="match status" value="1"/>
</dbReference>
<dbReference type="EMBL" id="JAEPQZ010000016">
    <property type="protein sequence ID" value="KAG2172754.1"/>
    <property type="molecule type" value="Genomic_DNA"/>
</dbReference>
<dbReference type="AlphaFoldDB" id="A0A8H7PF20"/>
<evidence type="ECO:0000256" key="2">
    <source>
        <dbReference type="ARBA" id="ARBA00004173"/>
    </source>
</evidence>
<evidence type="ECO:0000313" key="20">
    <source>
        <dbReference type="EMBL" id="KAG2172754.1"/>
    </source>
</evidence>
<keyword evidence="6" id="KW-0963">Cytoplasm</keyword>
<comment type="subunit">
    <text evidence="15">Homotetramer. Interacts with PCTP.</text>
</comment>
<keyword evidence="8" id="KW-0007">Acetylation</keyword>
<comment type="subcellular location">
    <subcellularLocation>
        <location evidence="3">Cytoplasm</location>
        <location evidence="3">Cytoskeleton</location>
        <location evidence="3">Spindle</location>
    </subcellularLocation>
    <subcellularLocation>
        <location evidence="4">Cytoplasm</location>
        <location evidence="4">Cytosol</location>
    </subcellularLocation>
    <subcellularLocation>
        <location evidence="2">Mitochondrion</location>
    </subcellularLocation>
    <subcellularLocation>
        <location evidence="1">Nucleus</location>
    </subcellularLocation>
</comment>
<keyword evidence="12" id="KW-0539">Nucleus</keyword>
<keyword evidence="11" id="KW-0206">Cytoskeleton</keyword>
<evidence type="ECO:0000259" key="19">
    <source>
        <dbReference type="Pfam" id="PF03061"/>
    </source>
</evidence>
<reference evidence="20" key="1">
    <citation type="submission" date="2020-12" db="EMBL/GenBank/DDBJ databases">
        <title>Metabolic potential, ecology and presence of endohyphal bacteria is reflected in genomic diversity of Mucoromycotina.</title>
        <authorList>
            <person name="Muszewska A."/>
            <person name="Okrasinska A."/>
            <person name="Steczkiewicz K."/>
            <person name="Drgas O."/>
            <person name="Orlowska M."/>
            <person name="Perlinska-Lenart U."/>
            <person name="Aleksandrzak-Piekarczyk T."/>
            <person name="Szatraj K."/>
            <person name="Zielenkiewicz U."/>
            <person name="Pilsyk S."/>
            <person name="Malc E."/>
            <person name="Mieczkowski P."/>
            <person name="Kruszewska J.S."/>
            <person name="Biernat P."/>
            <person name="Pawlowska J."/>
        </authorList>
    </citation>
    <scope>NUCLEOTIDE SEQUENCE</scope>
    <source>
        <strain evidence="20">WA0000067209</strain>
    </source>
</reference>
<dbReference type="GO" id="GO:0005739">
    <property type="term" value="C:mitochondrion"/>
    <property type="evidence" value="ECO:0007669"/>
    <property type="project" value="UniProtKB-SubCell"/>
</dbReference>
<dbReference type="InterPro" id="IPR006683">
    <property type="entry name" value="Thioestr_dom"/>
</dbReference>
<dbReference type="PANTHER" id="PTHR21660:SF1">
    <property type="entry name" value="ACYL-COENZYME A THIOESTERASE 13"/>
    <property type="match status" value="1"/>
</dbReference>
<evidence type="ECO:0000256" key="4">
    <source>
        <dbReference type="ARBA" id="ARBA00004514"/>
    </source>
</evidence>
<comment type="caution">
    <text evidence="20">The sequence shown here is derived from an EMBL/GenBank/DDBJ whole genome shotgun (WGS) entry which is preliminary data.</text>
</comment>
<gene>
    <name evidence="20" type="ORF">INT43_000101</name>
</gene>
<keyword evidence="21" id="KW-1185">Reference proteome</keyword>
<comment type="function">
    <text evidence="14">Catalyzes the hydrolysis of acyl-CoAs into free fatty acids and coenzyme A (CoASH), regulating their respective intracellular levels. Has acyl-CoA thioesterase activity towards medium (C12) and long-chain (C18) fatty acyl-CoA substrates. Can also hydrolyze 3-hydroxyphenylacetyl-CoA and 3,4-dihydroxyphenylacetyl-CoA (in vitro). May play a role in controlling adaptive thermogenesis.</text>
</comment>
<evidence type="ECO:0000256" key="1">
    <source>
        <dbReference type="ARBA" id="ARBA00004123"/>
    </source>
</evidence>
<evidence type="ECO:0000256" key="10">
    <source>
        <dbReference type="ARBA" id="ARBA00023128"/>
    </source>
</evidence>
<keyword evidence="7" id="KW-0378">Hydrolase</keyword>
<evidence type="ECO:0000256" key="8">
    <source>
        <dbReference type="ARBA" id="ARBA00022990"/>
    </source>
</evidence>
<dbReference type="OrthoDB" id="46529at2759"/>
<dbReference type="Proteomes" id="UP000654370">
    <property type="component" value="Unassembled WGS sequence"/>
</dbReference>
<evidence type="ECO:0000256" key="6">
    <source>
        <dbReference type="ARBA" id="ARBA00022490"/>
    </source>
</evidence>
<dbReference type="GO" id="GO:0006629">
    <property type="term" value="P:lipid metabolic process"/>
    <property type="evidence" value="ECO:0007669"/>
    <property type="project" value="UniProtKB-KW"/>
</dbReference>
<evidence type="ECO:0000256" key="15">
    <source>
        <dbReference type="ARBA" id="ARBA00064709"/>
    </source>
</evidence>
<name>A0A8H7PF20_MORIS</name>
<comment type="catalytic activity">
    <reaction evidence="13">
        <text>a fatty acyl-CoA + H2O = a fatty acid + CoA + H(+)</text>
        <dbReference type="Rhea" id="RHEA:16781"/>
        <dbReference type="ChEBI" id="CHEBI:15377"/>
        <dbReference type="ChEBI" id="CHEBI:15378"/>
        <dbReference type="ChEBI" id="CHEBI:28868"/>
        <dbReference type="ChEBI" id="CHEBI:57287"/>
        <dbReference type="ChEBI" id="CHEBI:77636"/>
    </reaction>
    <physiologicalReaction direction="left-to-right" evidence="13">
        <dbReference type="Rhea" id="RHEA:16782"/>
    </physiologicalReaction>
</comment>
<evidence type="ECO:0000256" key="16">
    <source>
        <dbReference type="ARBA" id="ARBA00067273"/>
    </source>
</evidence>
<feature type="domain" description="Thioesterase" evidence="19">
    <location>
        <begin position="68"/>
        <end position="142"/>
    </location>
</feature>
<dbReference type="InterPro" id="IPR003736">
    <property type="entry name" value="PAAI_dom"/>
</dbReference>
<protein>
    <recommendedName>
        <fullName evidence="16">Acyl-coenzyme A thioesterase 13</fullName>
    </recommendedName>
    <alternativeName>
        <fullName evidence="17">Hotdog-fold thioesterase superfamily member 2</fullName>
    </alternativeName>
    <alternativeName>
        <fullName evidence="18">Thioesterase superfamily member 2</fullName>
    </alternativeName>
</protein>
<accession>A0A8H7PF20</accession>
<evidence type="ECO:0000256" key="7">
    <source>
        <dbReference type="ARBA" id="ARBA00022801"/>
    </source>
</evidence>
<dbReference type="InterPro" id="IPR029069">
    <property type="entry name" value="HotDog_dom_sf"/>
</dbReference>
<dbReference type="CDD" id="cd03443">
    <property type="entry name" value="PaaI_thioesterase"/>
    <property type="match status" value="1"/>
</dbReference>
<evidence type="ECO:0000256" key="5">
    <source>
        <dbReference type="ARBA" id="ARBA00008324"/>
    </source>
</evidence>
<keyword evidence="9" id="KW-0443">Lipid metabolism</keyword>
<dbReference type="GO" id="GO:0005634">
    <property type="term" value="C:nucleus"/>
    <property type="evidence" value="ECO:0007669"/>
    <property type="project" value="UniProtKB-SubCell"/>
</dbReference>
<evidence type="ECO:0000256" key="3">
    <source>
        <dbReference type="ARBA" id="ARBA00004186"/>
    </source>
</evidence>
<proteinExistence type="inferred from homology"/>
<dbReference type="NCBIfam" id="TIGR00369">
    <property type="entry name" value="unchar_dom_1"/>
    <property type="match status" value="1"/>
</dbReference>
<evidence type="ECO:0000256" key="14">
    <source>
        <dbReference type="ARBA" id="ARBA00058205"/>
    </source>
</evidence>
<organism evidence="20 21">
    <name type="scientific">Mortierella isabellina</name>
    <name type="common">Filamentous fungus</name>
    <name type="synonym">Umbelopsis isabellina</name>
    <dbReference type="NCBI Taxonomy" id="91625"/>
    <lineage>
        <taxon>Eukaryota</taxon>
        <taxon>Fungi</taxon>
        <taxon>Fungi incertae sedis</taxon>
        <taxon>Mucoromycota</taxon>
        <taxon>Mucoromycotina</taxon>
        <taxon>Umbelopsidomycetes</taxon>
        <taxon>Umbelopsidales</taxon>
        <taxon>Umbelopsidaceae</taxon>
        <taxon>Umbelopsis</taxon>
    </lineage>
</organism>
<dbReference type="FunFam" id="3.10.129.10:FF:000021">
    <property type="entry name" value="Acyl-coenzyme A thioesterase 13"/>
    <property type="match status" value="1"/>
</dbReference>
<evidence type="ECO:0000256" key="12">
    <source>
        <dbReference type="ARBA" id="ARBA00023242"/>
    </source>
</evidence>
<dbReference type="GO" id="GO:0047617">
    <property type="term" value="F:fatty acyl-CoA hydrolase activity"/>
    <property type="evidence" value="ECO:0007669"/>
    <property type="project" value="InterPro"/>
</dbReference>
<keyword evidence="10" id="KW-0496">Mitochondrion</keyword>
<evidence type="ECO:0000256" key="11">
    <source>
        <dbReference type="ARBA" id="ARBA00023212"/>
    </source>
</evidence>
<dbReference type="Gene3D" id="3.10.129.10">
    <property type="entry name" value="Hotdog Thioesterase"/>
    <property type="match status" value="1"/>
</dbReference>
<evidence type="ECO:0000256" key="17">
    <source>
        <dbReference type="ARBA" id="ARBA00081533"/>
    </source>
</evidence>
<dbReference type="SUPFAM" id="SSF54637">
    <property type="entry name" value="Thioesterase/thiol ester dehydrase-isomerase"/>
    <property type="match status" value="1"/>
</dbReference>
<dbReference type="GO" id="GO:0005829">
    <property type="term" value="C:cytosol"/>
    <property type="evidence" value="ECO:0007669"/>
    <property type="project" value="UniProtKB-SubCell"/>
</dbReference>
<evidence type="ECO:0000313" key="21">
    <source>
        <dbReference type="Proteomes" id="UP000654370"/>
    </source>
</evidence>